<reference evidence="3 4" key="1">
    <citation type="submission" date="2016-05" db="EMBL/GenBank/DDBJ databases">
        <authorList>
            <person name="Naeem Raeece"/>
        </authorList>
    </citation>
    <scope>NUCLEOTIDE SEQUENCE [LARGE SCALE GENOMIC DNA]</scope>
</reference>
<accession>A0A1A8WAY9</accession>
<evidence type="ECO:0000313" key="2">
    <source>
        <dbReference type="EMBL" id="SBT01356.1"/>
    </source>
</evidence>
<gene>
    <name evidence="2" type="ORF">POVCU1_066320</name>
    <name evidence="1" type="ORF">POVCU2_0052690</name>
</gene>
<evidence type="ECO:0000313" key="3">
    <source>
        <dbReference type="Proteomes" id="UP000078546"/>
    </source>
</evidence>
<name>A0A1A8WAY9_PLAOA</name>
<evidence type="ECO:0000313" key="4">
    <source>
        <dbReference type="Proteomes" id="UP000078560"/>
    </source>
</evidence>
<proteinExistence type="predicted"/>
<protein>
    <submittedName>
        <fullName evidence="1">PIR Superfamily Protein</fullName>
    </submittedName>
</protein>
<dbReference type="Proteomes" id="UP000078546">
    <property type="component" value="Unassembled WGS sequence"/>
</dbReference>
<sequence length="90" mass="11095">MTKVIILNDIPSKKYNNELKREIHYEDILRNIEGDRLTKNLYFWQRTLPEHLDKYINSHMNEWSENNNKKRCRALNYILDFILKTIKEKK</sequence>
<dbReference type="EMBL" id="FLQV01002446">
    <property type="protein sequence ID" value="SBT01356.1"/>
    <property type="molecule type" value="Genomic_DNA"/>
</dbReference>
<evidence type="ECO:0000313" key="1">
    <source>
        <dbReference type="EMBL" id="SBS89149.1"/>
    </source>
</evidence>
<dbReference type="EMBL" id="FLQU01000681">
    <property type="protein sequence ID" value="SBS89149.1"/>
    <property type="molecule type" value="Genomic_DNA"/>
</dbReference>
<reference evidence="1" key="2">
    <citation type="submission" date="2016-05" db="EMBL/GenBank/DDBJ databases">
        <authorList>
            <person name="Lavstsen T."/>
            <person name="Jespersen J.S."/>
        </authorList>
    </citation>
    <scope>NUCLEOTIDE SEQUENCE [LARGE SCALE GENOMIC DNA]</scope>
</reference>
<dbReference type="AlphaFoldDB" id="A0A1A8WAY9"/>
<organism evidence="1 4">
    <name type="scientific">Plasmodium ovale curtisi</name>
    <dbReference type="NCBI Taxonomy" id="864141"/>
    <lineage>
        <taxon>Eukaryota</taxon>
        <taxon>Sar</taxon>
        <taxon>Alveolata</taxon>
        <taxon>Apicomplexa</taxon>
        <taxon>Aconoidasida</taxon>
        <taxon>Haemosporida</taxon>
        <taxon>Plasmodiidae</taxon>
        <taxon>Plasmodium</taxon>
        <taxon>Plasmodium (Plasmodium)</taxon>
    </lineage>
</organism>
<dbReference type="Proteomes" id="UP000078560">
    <property type="component" value="Unassembled WGS sequence"/>
</dbReference>